<dbReference type="InterPro" id="IPR015500">
    <property type="entry name" value="Peptidase_S8_subtilisin-rel"/>
</dbReference>
<feature type="active site" description="Charge relay system" evidence="5 6">
    <location>
        <position position="239"/>
    </location>
</feature>
<comment type="similarity">
    <text evidence="1 6">Belongs to the peptidase S8 family.</text>
</comment>
<dbReference type="PROSITE" id="PS51892">
    <property type="entry name" value="SUBTILASE"/>
    <property type="match status" value="1"/>
</dbReference>
<dbReference type="GO" id="GO:0006508">
    <property type="term" value="P:proteolysis"/>
    <property type="evidence" value="ECO:0007669"/>
    <property type="project" value="UniProtKB-KW"/>
</dbReference>
<dbReference type="InterPro" id="IPR036852">
    <property type="entry name" value="Peptidase_S8/S53_dom_sf"/>
</dbReference>
<keyword evidence="4 6" id="KW-0720">Serine protease</keyword>
<keyword evidence="2 6" id="KW-0645">Protease</keyword>
<name>A0A841FBJ0_9ACTN</name>
<dbReference type="InterPro" id="IPR013783">
    <property type="entry name" value="Ig-like_fold"/>
</dbReference>
<dbReference type="Gene3D" id="3.40.50.200">
    <property type="entry name" value="Peptidase S8/S53 domain"/>
    <property type="match status" value="1"/>
</dbReference>
<accession>A0A841FBJ0</accession>
<evidence type="ECO:0000259" key="7">
    <source>
        <dbReference type="Pfam" id="PF00082"/>
    </source>
</evidence>
<evidence type="ECO:0000256" key="2">
    <source>
        <dbReference type="ARBA" id="ARBA00022670"/>
    </source>
</evidence>
<dbReference type="GO" id="GO:0004252">
    <property type="term" value="F:serine-type endopeptidase activity"/>
    <property type="evidence" value="ECO:0007669"/>
    <property type="project" value="UniProtKB-UniRule"/>
</dbReference>
<dbReference type="SUPFAM" id="SSF52743">
    <property type="entry name" value="Subtilisin-like"/>
    <property type="match status" value="1"/>
</dbReference>
<evidence type="ECO:0000256" key="1">
    <source>
        <dbReference type="ARBA" id="ARBA00011073"/>
    </source>
</evidence>
<proteinExistence type="inferred from homology"/>
<sequence length="1062" mass="109054">MATLTTGTAHADPVLPGSAAFTPAERARAGTVGLVTGDKVLVSPTGKFAFLPGEGREDVGYVAYTEDAEQHVIPRDALPLLRRGVLDESLFNVTGLVRDGFGDGGSLPLIVQDDGGSMSASSLDGVTVVRNLESIDAKAVEVPPEEAVGFWAGLTPKAGALSPGLTHVWLDGKVEVLLDESVPQVGAPDAWAAGYTGSGVTTAILDTGYDPTHPDLAGKVAEAVDFTRTSPGAIDGHGHGTHVASTVAGSGAASDGRYKGVAPDASLIVGKVLNDSGSGSQSGIIAGMEWAAEQGAAVVNMSLGSGPTDGTSPMDRAVNEISEATGTLFVIAAGNDGCVACVTSPSTADAALSVGSVTKSDDLSGFSSQGPRVGDYAVKPDIAAPGSAITAARATGTALGEPEGDFYTTASGTSMATPHVTGAVAILKQAHPDWTAERLKAALMGSATGLDGLSVYQQGAGRLDVSTAISAAVTPSTGSLSFGNFAHPHDQTPVGKTVTYTNASGAAVALTMSVTGGNSGLFTLDKTAVTVPAGGTAEVTVTANPSADQTVGAQSAVLAATGGGGTVRTAVGANLEAEKFDITIDATAREGGTVDALFGGWFDLDSGEGESFHEADDITVRLPAGRYELLGYVATEATGEVTAFATDVIITDAGQTVVWDARKGRRDDVNLDPKDERLDIGTLRLSAMNVTENWYHSFNWWLDDTVKAYTVPSATMLGKYFTYQFQAQYVSPDGSANPYRYNVSYPTAGKIPAGTVRTVRNSALQRDDETYHSQGTAITGYRQDYSADDGGVTEAVEQVLPGKATVYFTPGAWVSELYVGDFDGGATEVASSLSTKIRGRTAHPVWNKAPLGATSYGSRFADDIHIGAALFDDASRGVLSDSYLVATGTSVLSLNGEELVANEDPCDVNTALATGASGTATLTCTATRSVDWSPLGTTSSARWTFATVPPPADEGADLPLNSVALGSASVVNGYAPATAMQFVTLDAFAYGEGYAGTRRLTFEVSYDDGVTWKRIIVHRTGDHATASLKHPAGATFVSTRLSLVDNAGNTATVTTIRSYGLK</sequence>
<evidence type="ECO:0000313" key="9">
    <source>
        <dbReference type="Proteomes" id="UP000548476"/>
    </source>
</evidence>
<dbReference type="Proteomes" id="UP000548476">
    <property type="component" value="Unassembled WGS sequence"/>
</dbReference>
<dbReference type="PRINTS" id="PR00723">
    <property type="entry name" value="SUBTILISIN"/>
</dbReference>
<dbReference type="EMBL" id="JACHGT010000003">
    <property type="protein sequence ID" value="MBB6033626.1"/>
    <property type="molecule type" value="Genomic_DNA"/>
</dbReference>
<comment type="caution">
    <text evidence="8">The sequence shown here is derived from an EMBL/GenBank/DDBJ whole genome shotgun (WGS) entry which is preliminary data.</text>
</comment>
<dbReference type="InterPro" id="IPR050131">
    <property type="entry name" value="Peptidase_S8_subtilisin-like"/>
</dbReference>
<dbReference type="PANTHER" id="PTHR43806">
    <property type="entry name" value="PEPTIDASE S8"/>
    <property type="match status" value="1"/>
</dbReference>
<feature type="domain" description="Peptidase S8/S53" evidence="7">
    <location>
        <begin position="197"/>
        <end position="461"/>
    </location>
</feature>
<evidence type="ECO:0000256" key="3">
    <source>
        <dbReference type="ARBA" id="ARBA00022801"/>
    </source>
</evidence>
<evidence type="ECO:0000256" key="5">
    <source>
        <dbReference type="PIRSR" id="PIRSR615500-1"/>
    </source>
</evidence>
<evidence type="ECO:0000256" key="6">
    <source>
        <dbReference type="PROSITE-ProRule" id="PRU01240"/>
    </source>
</evidence>
<feature type="active site" description="Charge relay system" evidence="5 6">
    <location>
        <position position="414"/>
    </location>
</feature>
<dbReference type="GO" id="GO:0005975">
    <property type="term" value="P:carbohydrate metabolic process"/>
    <property type="evidence" value="ECO:0007669"/>
    <property type="project" value="UniProtKB-ARBA"/>
</dbReference>
<evidence type="ECO:0000256" key="4">
    <source>
        <dbReference type="ARBA" id="ARBA00022825"/>
    </source>
</evidence>
<dbReference type="Pfam" id="PF00082">
    <property type="entry name" value="Peptidase_S8"/>
    <property type="match status" value="1"/>
</dbReference>
<evidence type="ECO:0000313" key="8">
    <source>
        <dbReference type="EMBL" id="MBB6033626.1"/>
    </source>
</evidence>
<dbReference type="PROSITE" id="PS00137">
    <property type="entry name" value="SUBTILASE_HIS"/>
    <property type="match status" value="1"/>
</dbReference>
<protein>
    <submittedName>
        <fullName evidence="8">Subtilisin family serine protease</fullName>
    </submittedName>
</protein>
<feature type="active site" description="Charge relay system" evidence="5 6">
    <location>
        <position position="206"/>
    </location>
</feature>
<gene>
    <name evidence="8" type="ORF">HNR73_001476</name>
</gene>
<dbReference type="InterPro" id="IPR000209">
    <property type="entry name" value="Peptidase_S8/S53_dom"/>
</dbReference>
<dbReference type="RefSeq" id="WP_184786517.1">
    <property type="nucleotide sequence ID" value="NZ_JACHGT010000003.1"/>
</dbReference>
<dbReference type="PROSITE" id="PS00138">
    <property type="entry name" value="SUBTILASE_SER"/>
    <property type="match status" value="1"/>
</dbReference>
<dbReference type="PANTHER" id="PTHR43806:SF65">
    <property type="entry name" value="SERINE PROTEASE APRX"/>
    <property type="match status" value="1"/>
</dbReference>
<dbReference type="Gene3D" id="2.60.40.10">
    <property type="entry name" value="Immunoglobulins"/>
    <property type="match status" value="1"/>
</dbReference>
<dbReference type="AlphaFoldDB" id="A0A841FBJ0"/>
<dbReference type="CDD" id="cd07487">
    <property type="entry name" value="Peptidases_S8_1"/>
    <property type="match status" value="1"/>
</dbReference>
<organism evidence="8 9">
    <name type="scientific">Phytomonospora endophytica</name>
    <dbReference type="NCBI Taxonomy" id="714109"/>
    <lineage>
        <taxon>Bacteria</taxon>
        <taxon>Bacillati</taxon>
        <taxon>Actinomycetota</taxon>
        <taxon>Actinomycetes</taxon>
        <taxon>Micromonosporales</taxon>
        <taxon>Micromonosporaceae</taxon>
        <taxon>Phytomonospora</taxon>
    </lineage>
</organism>
<dbReference type="InterPro" id="IPR022398">
    <property type="entry name" value="Peptidase_S8_His-AS"/>
</dbReference>
<keyword evidence="9" id="KW-1185">Reference proteome</keyword>
<keyword evidence="3 6" id="KW-0378">Hydrolase</keyword>
<reference evidence="8 9" key="1">
    <citation type="submission" date="2020-08" db="EMBL/GenBank/DDBJ databases">
        <title>Genomic Encyclopedia of Type Strains, Phase IV (KMG-IV): sequencing the most valuable type-strain genomes for metagenomic binning, comparative biology and taxonomic classification.</title>
        <authorList>
            <person name="Goeker M."/>
        </authorList>
    </citation>
    <scope>NUCLEOTIDE SEQUENCE [LARGE SCALE GENOMIC DNA]</scope>
    <source>
        <strain evidence="8 9">YIM 65646</strain>
    </source>
</reference>
<dbReference type="InterPro" id="IPR023828">
    <property type="entry name" value="Peptidase_S8_Ser-AS"/>
</dbReference>